<evidence type="ECO:0000313" key="1">
    <source>
        <dbReference type="EMBL" id="AYN58681.1"/>
    </source>
</evidence>
<accession>A0A3G2KI92</accession>
<keyword evidence="2" id="KW-1185">Reference proteome</keyword>
<protein>
    <submittedName>
        <fullName evidence="1">Uncharacterized protein</fullName>
    </submittedName>
</protein>
<gene>
    <name evidence="1" type="primary">62</name>
    <name evidence="1" type="ORF">PBI_NANDITA_62</name>
</gene>
<evidence type="ECO:0000313" key="2">
    <source>
        <dbReference type="Proteomes" id="UP000267628"/>
    </source>
</evidence>
<proteinExistence type="predicted"/>
<dbReference type="EMBL" id="MH834621">
    <property type="protein sequence ID" value="AYN58681.1"/>
    <property type="molecule type" value="Genomic_DNA"/>
</dbReference>
<dbReference type="GeneID" id="80033987"/>
<reference evidence="1 2" key="1">
    <citation type="submission" date="2018-09" db="EMBL/GenBank/DDBJ databases">
        <authorList>
            <person name="Zack K."/>
            <person name="Stoner T.H."/>
            <person name="Garlena R.A."/>
            <person name="Russell D.A."/>
            <person name="Pope W.H."/>
            <person name="Jacobs-Sera D."/>
            <person name="Hatfull G.F."/>
        </authorList>
    </citation>
    <scope>NUCLEOTIDE SEQUENCE [LARGE SCALE GENOMIC DNA]</scope>
</reference>
<organism evidence="1 2">
    <name type="scientific">Arthrobacter phage Nandita</name>
    <dbReference type="NCBI Taxonomy" id="2419963"/>
    <lineage>
        <taxon>Viruses</taxon>
        <taxon>Duplodnaviria</taxon>
        <taxon>Heunggongvirae</taxon>
        <taxon>Uroviricota</taxon>
        <taxon>Caudoviricetes</taxon>
        <taxon>Daemsvirinae</taxon>
        <taxon>Nanditavirus</taxon>
        <taxon>Nanditavirus nandita</taxon>
    </lineage>
</organism>
<name>A0A3G2KI92_9CAUD</name>
<dbReference type="RefSeq" id="YP_010760890.1">
    <property type="nucleotide sequence ID" value="NC_073588.1"/>
</dbReference>
<dbReference type="Proteomes" id="UP000267628">
    <property type="component" value="Segment"/>
</dbReference>
<sequence>MKEAIEAALQEHQRKTGIRDLRQHCTCGWKSEPAGDGFIQHQAERVHGQLWPAAADAIERAAKALCAFEFPEVPPSYAWGVQFEDGQNHYREMVGTVIQALTNQAGQS</sequence>
<dbReference type="KEGG" id="vg:80033987"/>